<keyword evidence="1" id="KW-0732">Signal</keyword>
<keyword evidence="3" id="KW-1185">Reference proteome</keyword>
<dbReference type="EMBL" id="UZAH01026437">
    <property type="protein sequence ID" value="VDO80683.1"/>
    <property type="molecule type" value="Genomic_DNA"/>
</dbReference>
<proteinExistence type="predicted"/>
<reference evidence="4" key="2">
    <citation type="submission" date="2019-09" db="UniProtKB">
        <authorList>
            <consortium name="WormBaseParasite"/>
        </authorList>
    </citation>
    <scope>IDENTIFICATION</scope>
</reference>
<feature type="signal peptide" evidence="1">
    <location>
        <begin position="1"/>
        <end position="17"/>
    </location>
</feature>
<gene>
    <name evidence="2" type="ORF">HPBE_LOCUS9434</name>
</gene>
<dbReference type="Proteomes" id="UP000050761">
    <property type="component" value="Unassembled WGS sequence"/>
</dbReference>
<evidence type="ECO:0000313" key="2">
    <source>
        <dbReference type="EMBL" id="VDO80683.1"/>
    </source>
</evidence>
<feature type="chain" id="PRO_5044551566" evidence="1">
    <location>
        <begin position="18"/>
        <end position="191"/>
    </location>
</feature>
<dbReference type="WBParaSite" id="HPBE_0000943301-mRNA-1">
    <property type="protein sequence ID" value="HPBE_0000943301-mRNA-1"/>
    <property type="gene ID" value="HPBE_0000943301"/>
</dbReference>
<organism evidence="3 4">
    <name type="scientific">Heligmosomoides polygyrus</name>
    <name type="common">Parasitic roundworm</name>
    <dbReference type="NCBI Taxonomy" id="6339"/>
    <lineage>
        <taxon>Eukaryota</taxon>
        <taxon>Metazoa</taxon>
        <taxon>Ecdysozoa</taxon>
        <taxon>Nematoda</taxon>
        <taxon>Chromadorea</taxon>
        <taxon>Rhabditida</taxon>
        <taxon>Rhabditina</taxon>
        <taxon>Rhabditomorpha</taxon>
        <taxon>Strongyloidea</taxon>
        <taxon>Heligmosomidae</taxon>
        <taxon>Heligmosomoides</taxon>
    </lineage>
</organism>
<evidence type="ECO:0000313" key="3">
    <source>
        <dbReference type="Proteomes" id="UP000050761"/>
    </source>
</evidence>
<protein>
    <submittedName>
        <fullName evidence="4">Sushi domain-containing protein</fullName>
    </submittedName>
</protein>
<accession>A0A3P7ZR59</accession>
<name>A0A183FPB0_HELPZ</name>
<accession>A0A183FPB0</accession>
<dbReference type="AlphaFoldDB" id="A0A183FPB0"/>
<reference evidence="2 3" key="1">
    <citation type="submission" date="2018-11" db="EMBL/GenBank/DDBJ databases">
        <authorList>
            <consortium name="Pathogen Informatics"/>
        </authorList>
    </citation>
    <scope>NUCLEOTIDE SEQUENCE [LARGE SCALE GENOMIC DNA]</scope>
</reference>
<sequence>MQQKLLFLLLISNLAAAGLNDGIEPPYLKPTFNITISVIKMDIYASFEFWEKRFKIGCEGVKKPGYIVANIWYNQSAVGGKYPHNTIAEAFCDHNVAIIDGNCRSWCSHGAWTPELGRCPYKCDIEDLTKKKGYYSYYAYTRRDVKSNWRPHGSEAVATCANGLTDIHRRDDKWKCVDGEWKPLLPDSTCY</sequence>
<evidence type="ECO:0000256" key="1">
    <source>
        <dbReference type="SAM" id="SignalP"/>
    </source>
</evidence>
<evidence type="ECO:0000313" key="4">
    <source>
        <dbReference type="WBParaSite" id="HPBE_0000943301-mRNA-1"/>
    </source>
</evidence>